<dbReference type="InterPro" id="IPR056953">
    <property type="entry name" value="CUT_N"/>
</dbReference>
<evidence type="ECO:0000256" key="7">
    <source>
        <dbReference type="ARBA" id="ARBA00023136"/>
    </source>
</evidence>
<dbReference type="PROSITE" id="PS51034">
    <property type="entry name" value="ZP_2"/>
    <property type="match status" value="1"/>
</dbReference>
<evidence type="ECO:0000313" key="12">
    <source>
        <dbReference type="EnsemblMetazoa" id="OVOC9691.1"/>
    </source>
</evidence>
<keyword evidence="5 10" id="KW-0732">Signal</keyword>
<dbReference type="PANTHER" id="PTHR22907:SF58">
    <property type="entry name" value="ZP DOMAIN-CONTAINING PROTEIN"/>
    <property type="match status" value="1"/>
</dbReference>
<proteinExistence type="predicted"/>
<feature type="transmembrane region" description="Helical" evidence="9">
    <location>
        <begin position="371"/>
        <end position="391"/>
    </location>
</feature>
<evidence type="ECO:0000256" key="9">
    <source>
        <dbReference type="SAM" id="Phobius"/>
    </source>
</evidence>
<organism evidence="12 13">
    <name type="scientific">Onchocerca volvulus</name>
    <dbReference type="NCBI Taxonomy" id="6282"/>
    <lineage>
        <taxon>Eukaryota</taxon>
        <taxon>Metazoa</taxon>
        <taxon>Ecdysozoa</taxon>
        <taxon>Nematoda</taxon>
        <taxon>Chromadorea</taxon>
        <taxon>Rhabditida</taxon>
        <taxon>Spirurina</taxon>
        <taxon>Spiruromorpha</taxon>
        <taxon>Filarioidea</taxon>
        <taxon>Onchocercidae</taxon>
        <taxon>Onchocerca</taxon>
    </lineage>
</organism>
<evidence type="ECO:0000256" key="3">
    <source>
        <dbReference type="ARBA" id="ARBA00022475"/>
    </source>
</evidence>
<dbReference type="PANTHER" id="PTHR22907">
    <property type="entry name" value="GH04558P"/>
    <property type="match status" value="1"/>
</dbReference>
<feature type="region of interest" description="Disordered" evidence="8">
    <location>
        <begin position="254"/>
        <end position="282"/>
    </location>
</feature>
<dbReference type="AlphaFoldDB" id="A0A8R1U1P1"/>
<evidence type="ECO:0000256" key="2">
    <source>
        <dbReference type="ARBA" id="ARBA00022460"/>
    </source>
</evidence>
<evidence type="ECO:0000256" key="1">
    <source>
        <dbReference type="ARBA" id="ARBA00004251"/>
    </source>
</evidence>
<sequence length="422" mass="48971">MRSVVLLPEVLFITLLSQRVWTLKEPVLECYMDGLRLFFESEMPFYGHIYVKESFMNKRCHLDFTQKPLTNAKEPPGFNYYIIVVVQYHHLFLTKDDRIYRVKCFYRKGSDNLNLDMEVGNVLTTKELSSENVMKCVYEVRDSTGKPVKYANVGDKLIHTWNCASEKYGMLIHSCFVRKSDDNVFQLVDDRGCITDSTLMDPLEYSEDLTNAFSVVPAFKFVDEPMIHFQCKVTVCIKEENGCKGISPPDCKIEPSRTVPTQQTPTTTKSAKSTSSSMVSPESDQLCEITQREVGQNETRNYKRKRSVKKSELTMDSLSRKFLIMMNSTTVNHFTLDVNADQLMILERNEMNRRRSPEILNIACKELRNGMLLQNIVFILLLAFFLIIIFMQKRYYNKHLLKCDFVPSSENMFSNGKFEEIP</sequence>
<evidence type="ECO:0000256" key="8">
    <source>
        <dbReference type="SAM" id="MobiDB-lite"/>
    </source>
</evidence>
<accession>A0A8R1U1P1</accession>
<dbReference type="Pfam" id="PF25057">
    <property type="entry name" value="CUT_N"/>
    <property type="match status" value="1"/>
</dbReference>
<dbReference type="GO" id="GO:0005886">
    <property type="term" value="C:plasma membrane"/>
    <property type="evidence" value="ECO:0007669"/>
    <property type="project" value="UniProtKB-SubCell"/>
</dbReference>
<reference evidence="13" key="1">
    <citation type="submission" date="2013-10" db="EMBL/GenBank/DDBJ databases">
        <title>Genome sequencing of Onchocerca volvulus.</title>
        <authorList>
            <person name="Cotton J."/>
            <person name="Tsai J."/>
            <person name="Stanley E."/>
            <person name="Tracey A."/>
            <person name="Holroyd N."/>
            <person name="Lustigman S."/>
            <person name="Berriman M."/>
        </authorList>
    </citation>
    <scope>NUCLEOTIDE SEQUENCE</scope>
</reference>
<dbReference type="Proteomes" id="UP000024404">
    <property type="component" value="Unassembled WGS sequence"/>
</dbReference>
<keyword evidence="2" id="KW-0193">Cuticle</keyword>
<dbReference type="InterPro" id="IPR057475">
    <property type="entry name" value="CUT_C"/>
</dbReference>
<dbReference type="EMBL" id="CMVM020000291">
    <property type="status" value="NOT_ANNOTATED_CDS"/>
    <property type="molecule type" value="Genomic_DNA"/>
</dbReference>
<feature type="domain" description="ZP" evidence="11">
    <location>
        <begin position="1"/>
        <end position="250"/>
    </location>
</feature>
<protein>
    <submittedName>
        <fullName evidence="12">ZP domain-containing protein</fullName>
    </submittedName>
</protein>
<evidence type="ECO:0000313" key="13">
    <source>
        <dbReference type="Proteomes" id="UP000024404"/>
    </source>
</evidence>
<keyword evidence="3" id="KW-1003">Cell membrane</keyword>
<evidence type="ECO:0000256" key="6">
    <source>
        <dbReference type="ARBA" id="ARBA00022989"/>
    </source>
</evidence>
<keyword evidence="7 9" id="KW-0472">Membrane</keyword>
<evidence type="ECO:0000259" key="11">
    <source>
        <dbReference type="PROSITE" id="PS51034"/>
    </source>
</evidence>
<dbReference type="EnsemblMetazoa" id="OVOC9691.1">
    <property type="protein sequence ID" value="OVOC9691.1"/>
    <property type="gene ID" value="WBGene00246500"/>
</dbReference>
<dbReference type="InterPro" id="IPR051962">
    <property type="entry name" value="Cuticlin"/>
</dbReference>
<name>A0A8R1U1P1_ONCVO</name>
<feature type="compositionally biased region" description="Low complexity" evidence="8">
    <location>
        <begin position="256"/>
        <end position="281"/>
    </location>
</feature>
<keyword evidence="4 9" id="KW-0812">Transmembrane</keyword>
<dbReference type="SMART" id="SM00241">
    <property type="entry name" value="ZP"/>
    <property type="match status" value="1"/>
</dbReference>
<dbReference type="GO" id="GO:0042302">
    <property type="term" value="F:structural constituent of cuticle"/>
    <property type="evidence" value="ECO:0007669"/>
    <property type="project" value="UniProtKB-KW"/>
</dbReference>
<dbReference type="OMA" id="WSCASEE"/>
<keyword evidence="6 9" id="KW-1133">Transmembrane helix</keyword>
<dbReference type="InterPro" id="IPR001507">
    <property type="entry name" value="ZP_dom"/>
</dbReference>
<keyword evidence="13" id="KW-1185">Reference proteome</keyword>
<evidence type="ECO:0000256" key="10">
    <source>
        <dbReference type="SAM" id="SignalP"/>
    </source>
</evidence>
<evidence type="ECO:0000256" key="5">
    <source>
        <dbReference type="ARBA" id="ARBA00022729"/>
    </source>
</evidence>
<feature type="chain" id="PRO_5035909832" evidence="10">
    <location>
        <begin position="23"/>
        <end position="422"/>
    </location>
</feature>
<dbReference type="Pfam" id="PF25301">
    <property type="entry name" value="CUT_C"/>
    <property type="match status" value="1"/>
</dbReference>
<feature type="signal peptide" evidence="10">
    <location>
        <begin position="1"/>
        <end position="22"/>
    </location>
</feature>
<evidence type="ECO:0000256" key="4">
    <source>
        <dbReference type="ARBA" id="ARBA00022692"/>
    </source>
</evidence>
<reference evidence="12" key="2">
    <citation type="submission" date="2022-06" db="UniProtKB">
        <authorList>
            <consortium name="EnsemblMetazoa"/>
        </authorList>
    </citation>
    <scope>IDENTIFICATION</scope>
</reference>
<comment type="subcellular location">
    <subcellularLocation>
        <location evidence="1">Cell membrane</location>
        <topology evidence="1">Single-pass type I membrane protein</topology>
    </subcellularLocation>
</comment>